<dbReference type="Gene3D" id="3.40.630.30">
    <property type="match status" value="1"/>
</dbReference>
<dbReference type="GeneID" id="96257154"/>
<dbReference type="SUPFAM" id="SSF55729">
    <property type="entry name" value="Acyl-CoA N-acyltransferases (Nat)"/>
    <property type="match status" value="1"/>
</dbReference>
<reference evidence="2 3" key="1">
    <citation type="submission" date="2021-02" db="EMBL/GenBank/DDBJ databases">
        <title>Streptomyces spirodelae sp. nov., isolated from duckweed.</title>
        <authorList>
            <person name="Saimee Y."/>
            <person name="Duangmal K."/>
        </authorList>
    </citation>
    <scope>NUCLEOTIDE SEQUENCE [LARGE SCALE GENOMIC DNA]</scope>
    <source>
        <strain evidence="2 3">DSM 42105</strain>
    </source>
</reference>
<sequence>MTERSAAAHPAAQVRPAGPKDVPVALRTLTRAFADYAFTRHVVAADGHLQRVARFQELFLTRIGIPYGQVWVADGGQAVAVWTTPDRDPSPGFAEVGPQLEELAGDRAFAFESAERALTPHRPAEPAWFLATVGVDPAAQGGGLGSAVVRAGLEAADLAGQPAFLETSAERNVAFYQRLGFTVTAEVDLPDGGPRTWAMLRRPGAEPAGG</sequence>
<dbReference type="PANTHER" id="PTHR42791">
    <property type="entry name" value="GNAT FAMILY ACETYLTRANSFERASE"/>
    <property type="match status" value="1"/>
</dbReference>
<comment type="caution">
    <text evidence="2">The sequence shown here is derived from an EMBL/GenBank/DDBJ whole genome shotgun (WGS) entry which is preliminary data.</text>
</comment>
<dbReference type="RefSeq" id="WP_209208764.1">
    <property type="nucleotide sequence ID" value="NZ_JAFFZM010000001.1"/>
</dbReference>
<dbReference type="CDD" id="cd04301">
    <property type="entry name" value="NAT_SF"/>
    <property type="match status" value="1"/>
</dbReference>
<evidence type="ECO:0000313" key="3">
    <source>
        <dbReference type="Proteomes" id="UP000721954"/>
    </source>
</evidence>
<dbReference type="PROSITE" id="PS51186">
    <property type="entry name" value="GNAT"/>
    <property type="match status" value="1"/>
</dbReference>
<dbReference type="PANTHER" id="PTHR42791:SF1">
    <property type="entry name" value="N-ACETYLTRANSFERASE DOMAIN-CONTAINING PROTEIN"/>
    <property type="match status" value="1"/>
</dbReference>
<accession>A0ABS3XNB3</accession>
<dbReference type="Proteomes" id="UP000721954">
    <property type="component" value="Unassembled WGS sequence"/>
</dbReference>
<dbReference type="EMBL" id="JAFFZM010000001">
    <property type="protein sequence ID" value="MBO8196888.1"/>
    <property type="molecule type" value="Genomic_DNA"/>
</dbReference>
<gene>
    <name evidence="2" type="ORF">JW613_00965</name>
</gene>
<dbReference type="InterPro" id="IPR052523">
    <property type="entry name" value="Trichothecene_AcTrans"/>
</dbReference>
<protein>
    <submittedName>
        <fullName evidence="2">GNAT family N-acetyltransferase</fullName>
    </submittedName>
</protein>
<evidence type="ECO:0000259" key="1">
    <source>
        <dbReference type="PROSITE" id="PS51186"/>
    </source>
</evidence>
<dbReference type="InterPro" id="IPR000182">
    <property type="entry name" value="GNAT_dom"/>
</dbReference>
<feature type="domain" description="N-acetyltransferase" evidence="1">
    <location>
        <begin position="12"/>
        <end position="203"/>
    </location>
</feature>
<dbReference type="Pfam" id="PF00583">
    <property type="entry name" value="Acetyltransf_1"/>
    <property type="match status" value="1"/>
</dbReference>
<evidence type="ECO:0000313" key="2">
    <source>
        <dbReference type="EMBL" id="MBO8196888.1"/>
    </source>
</evidence>
<keyword evidence="3" id="KW-1185">Reference proteome</keyword>
<proteinExistence type="predicted"/>
<name>A0ABS3XNB3_9ACTN</name>
<dbReference type="InterPro" id="IPR016181">
    <property type="entry name" value="Acyl_CoA_acyltransferase"/>
</dbReference>
<organism evidence="2 3">
    <name type="scientific">Streptomyces smyrnaeus</name>
    <dbReference type="NCBI Taxonomy" id="1387713"/>
    <lineage>
        <taxon>Bacteria</taxon>
        <taxon>Bacillati</taxon>
        <taxon>Actinomycetota</taxon>
        <taxon>Actinomycetes</taxon>
        <taxon>Kitasatosporales</taxon>
        <taxon>Streptomycetaceae</taxon>
        <taxon>Streptomyces</taxon>
    </lineage>
</organism>